<protein>
    <submittedName>
        <fullName evidence="2">Carboxymuconolactone decarboxylase family protein</fullName>
    </submittedName>
</protein>
<dbReference type="NCBIfam" id="TIGR00778">
    <property type="entry name" value="ahpD_dom"/>
    <property type="match status" value="1"/>
</dbReference>
<evidence type="ECO:0000313" key="3">
    <source>
        <dbReference type="Proteomes" id="UP001371218"/>
    </source>
</evidence>
<dbReference type="Pfam" id="PF02627">
    <property type="entry name" value="CMD"/>
    <property type="match status" value="1"/>
</dbReference>
<dbReference type="RefSeq" id="WP_341424135.1">
    <property type="nucleotide sequence ID" value="NZ_JBBUTG010000001.1"/>
</dbReference>
<dbReference type="InterPro" id="IPR003779">
    <property type="entry name" value="CMD-like"/>
</dbReference>
<dbReference type="Proteomes" id="UP001371218">
    <property type="component" value="Unassembled WGS sequence"/>
</dbReference>
<name>A0ABU9BIL5_9BURK</name>
<evidence type="ECO:0000259" key="1">
    <source>
        <dbReference type="Pfam" id="PF02627"/>
    </source>
</evidence>
<dbReference type="InterPro" id="IPR029032">
    <property type="entry name" value="AhpD-like"/>
</dbReference>
<dbReference type="Gene3D" id="1.20.1290.10">
    <property type="entry name" value="AhpD-like"/>
    <property type="match status" value="1"/>
</dbReference>
<evidence type="ECO:0000313" key="2">
    <source>
        <dbReference type="EMBL" id="MEK8029801.1"/>
    </source>
</evidence>
<comment type="caution">
    <text evidence="2">The sequence shown here is derived from an EMBL/GenBank/DDBJ whole genome shotgun (WGS) entry which is preliminary data.</text>
</comment>
<feature type="domain" description="Carboxymuconolactone decarboxylase-like" evidence="1">
    <location>
        <begin position="55"/>
        <end position="131"/>
    </location>
</feature>
<gene>
    <name evidence="2" type="ORF">AACH06_03115</name>
</gene>
<reference evidence="2 3" key="1">
    <citation type="submission" date="2024-04" db="EMBL/GenBank/DDBJ databases">
        <title>Novel species of the genus Ideonella isolated from streams.</title>
        <authorList>
            <person name="Lu H."/>
        </authorList>
    </citation>
    <scope>NUCLEOTIDE SEQUENCE [LARGE SCALE GENOMIC DNA]</scope>
    <source>
        <strain evidence="2 3">DXS29W</strain>
    </source>
</reference>
<keyword evidence="3" id="KW-1185">Reference proteome</keyword>
<dbReference type="PANTHER" id="PTHR35446">
    <property type="entry name" value="SI:CH211-175M2.5"/>
    <property type="match status" value="1"/>
</dbReference>
<accession>A0ABU9BIL5</accession>
<proteinExistence type="predicted"/>
<organism evidence="2 3">
    <name type="scientific">Ideonella lacteola</name>
    <dbReference type="NCBI Taxonomy" id="2984193"/>
    <lineage>
        <taxon>Bacteria</taxon>
        <taxon>Pseudomonadati</taxon>
        <taxon>Pseudomonadota</taxon>
        <taxon>Betaproteobacteria</taxon>
        <taxon>Burkholderiales</taxon>
        <taxon>Sphaerotilaceae</taxon>
        <taxon>Ideonella</taxon>
    </lineage>
</organism>
<dbReference type="SUPFAM" id="SSF69118">
    <property type="entry name" value="AhpD-like"/>
    <property type="match status" value="1"/>
</dbReference>
<dbReference type="PANTHER" id="PTHR35446:SF3">
    <property type="entry name" value="CMD DOMAIN-CONTAINING PROTEIN"/>
    <property type="match status" value="1"/>
</dbReference>
<sequence>MPQHTAVPTLKGLIMSRLSIPAVSDAPAASKPLLEAVHQKLGVVPNLMKLLGQSPAALEGYLSLSGALDKGTLDVKLRESLALAVAEFNGCDYCLAAHSYIGKNLVKLTDDEIAQARDARALDVRRAAALRFAQRVASERGRVQDSDIAALRSAGFNDAETIEIVLHVALNVLTNYVNNVARTDVDFPRVSSHTPA</sequence>
<dbReference type="InterPro" id="IPR004675">
    <property type="entry name" value="AhpD_core"/>
</dbReference>
<dbReference type="EMBL" id="JBBUTG010000001">
    <property type="protein sequence ID" value="MEK8029801.1"/>
    <property type="molecule type" value="Genomic_DNA"/>
</dbReference>